<protein>
    <submittedName>
        <fullName evidence="2">Uncharacterized protein</fullName>
    </submittedName>
</protein>
<name>A0AA39MLD9_ARMTA</name>
<feature type="compositionally biased region" description="Polar residues" evidence="1">
    <location>
        <begin position="8"/>
        <end position="21"/>
    </location>
</feature>
<feature type="region of interest" description="Disordered" evidence="1">
    <location>
        <begin position="625"/>
        <end position="653"/>
    </location>
</feature>
<dbReference type="AlphaFoldDB" id="A0AA39MLD9"/>
<feature type="compositionally biased region" description="Polar residues" evidence="1">
    <location>
        <begin position="625"/>
        <end position="637"/>
    </location>
</feature>
<gene>
    <name evidence="2" type="ORF">EV420DRAFT_1666744</name>
</gene>
<evidence type="ECO:0000313" key="2">
    <source>
        <dbReference type="EMBL" id="KAK0437989.1"/>
    </source>
</evidence>
<sequence length="653" mass="73760">MEGVETSVGGTITKDIQTTPTKSKDRIAQPMNETPRARQGHVKKKMALPNDRDRPRAVPSRSTSPTHSNSSTGSKRNWEGDDDDFFGTPVGNWSDHMSSMNIRENEAKLQELMEDTITAVQEYTKSGATAGEGRLGERAQALAHELTVMMSGEKTISTDAMLHRVYNQQERMEKRMKQFERCQIELDRRERKSETRMLNEEVRTFKPIPNYAAVAATASIHRGGNTETPAMHYVTRPVRPAKATTQNIPPASTLKNPNRPYNPCRMVVRAPELLIDYERPKPEMVAIRVNEELAKHDETKEFVVVHVRFNVNNSCILNLRSDQRVADLEPHAHIFKQIVFPGHSEVEAYPDEKWFSVHICGVKTGIVDGSGIRTAEEVRQELIAKNPDIRGRTIRAFRWVRPEGKLIEEGKYASSVVVSFEKEEDARYMTMERRSVSLYWASCIVKEFTDKPPAIQCEGCQGFHRKAACKAAARCRLCAEDHHENEHAEKCSRCIQARGEALERGEMATVCMHRRCANCKDGEQANHAANDRMCPVQIRRLGDHRDPKPTHPVGNIGNANGGWRKVTRKRKGKKQTNPATEAGTESEADPPTSGRRYANNILSEKEIIATLQVVFPEIQSEQLQLSWKQRSNGSSLAQVIEDIRDPEQPRSSQ</sequence>
<proteinExistence type="predicted"/>
<dbReference type="GeneID" id="85362536"/>
<comment type="caution">
    <text evidence="2">The sequence shown here is derived from an EMBL/GenBank/DDBJ whole genome shotgun (WGS) entry which is preliminary data.</text>
</comment>
<feature type="compositionally biased region" description="Basic residues" evidence="1">
    <location>
        <begin position="565"/>
        <end position="574"/>
    </location>
</feature>
<evidence type="ECO:0000256" key="1">
    <source>
        <dbReference type="SAM" id="MobiDB-lite"/>
    </source>
</evidence>
<keyword evidence="3" id="KW-1185">Reference proteome</keyword>
<feature type="compositionally biased region" description="Basic and acidic residues" evidence="1">
    <location>
        <begin position="641"/>
        <end position="653"/>
    </location>
</feature>
<dbReference type="Proteomes" id="UP001175211">
    <property type="component" value="Unassembled WGS sequence"/>
</dbReference>
<feature type="compositionally biased region" description="Low complexity" evidence="1">
    <location>
        <begin position="60"/>
        <end position="74"/>
    </location>
</feature>
<organism evidence="2 3">
    <name type="scientific">Armillaria tabescens</name>
    <name type="common">Ringless honey mushroom</name>
    <name type="synonym">Agaricus tabescens</name>
    <dbReference type="NCBI Taxonomy" id="1929756"/>
    <lineage>
        <taxon>Eukaryota</taxon>
        <taxon>Fungi</taxon>
        <taxon>Dikarya</taxon>
        <taxon>Basidiomycota</taxon>
        <taxon>Agaricomycotina</taxon>
        <taxon>Agaricomycetes</taxon>
        <taxon>Agaricomycetidae</taxon>
        <taxon>Agaricales</taxon>
        <taxon>Marasmiineae</taxon>
        <taxon>Physalacriaceae</taxon>
        <taxon>Desarmillaria</taxon>
    </lineage>
</organism>
<feature type="region of interest" description="Disordered" evidence="1">
    <location>
        <begin position="542"/>
        <end position="596"/>
    </location>
</feature>
<evidence type="ECO:0000313" key="3">
    <source>
        <dbReference type="Proteomes" id="UP001175211"/>
    </source>
</evidence>
<dbReference type="EMBL" id="JAUEPS010000102">
    <property type="protein sequence ID" value="KAK0437989.1"/>
    <property type="molecule type" value="Genomic_DNA"/>
</dbReference>
<accession>A0AA39MLD9</accession>
<reference evidence="2" key="1">
    <citation type="submission" date="2023-06" db="EMBL/GenBank/DDBJ databases">
        <authorList>
            <consortium name="Lawrence Berkeley National Laboratory"/>
            <person name="Ahrendt S."/>
            <person name="Sahu N."/>
            <person name="Indic B."/>
            <person name="Wong-Bajracharya J."/>
            <person name="Merenyi Z."/>
            <person name="Ke H.-M."/>
            <person name="Monk M."/>
            <person name="Kocsube S."/>
            <person name="Drula E."/>
            <person name="Lipzen A."/>
            <person name="Balint B."/>
            <person name="Henrissat B."/>
            <person name="Andreopoulos B."/>
            <person name="Martin F.M."/>
            <person name="Harder C.B."/>
            <person name="Rigling D."/>
            <person name="Ford K.L."/>
            <person name="Foster G.D."/>
            <person name="Pangilinan J."/>
            <person name="Papanicolaou A."/>
            <person name="Barry K."/>
            <person name="LaButti K."/>
            <person name="Viragh M."/>
            <person name="Koriabine M."/>
            <person name="Yan M."/>
            <person name="Riley R."/>
            <person name="Champramary S."/>
            <person name="Plett K.L."/>
            <person name="Tsai I.J."/>
            <person name="Slot J."/>
            <person name="Sipos G."/>
            <person name="Plett J."/>
            <person name="Nagy L.G."/>
            <person name="Grigoriev I.V."/>
        </authorList>
    </citation>
    <scope>NUCLEOTIDE SEQUENCE</scope>
    <source>
        <strain evidence="2">CCBAS 213</strain>
    </source>
</reference>
<feature type="region of interest" description="Disordered" evidence="1">
    <location>
        <begin position="1"/>
        <end position="89"/>
    </location>
</feature>
<dbReference type="RefSeq" id="XP_060322810.1">
    <property type="nucleotide sequence ID" value="XM_060478988.1"/>
</dbReference>